<evidence type="ECO:0000256" key="6">
    <source>
        <dbReference type="ARBA" id="ARBA00051245"/>
    </source>
</evidence>
<dbReference type="PROSITE" id="PS00109">
    <property type="entry name" value="PROTEIN_KINASE_TYR"/>
    <property type="match status" value="1"/>
</dbReference>
<feature type="domain" description="Protein kinase" evidence="11">
    <location>
        <begin position="146"/>
        <end position="393"/>
    </location>
</feature>
<dbReference type="InterPro" id="IPR001245">
    <property type="entry name" value="Ser-Thr/Tyr_kinase_cat_dom"/>
</dbReference>
<dbReference type="Gene3D" id="3.30.505.10">
    <property type="entry name" value="SH2 domain"/>
    <property type="match status" value="1"/>
</dbReference>
<dbReference type="SMART" id="SM00252">
    <property type="entry name" value="SH2"/>
    <property type="match status" value="1"/>
</dbReference>
<dbReference type="PRINTS" id="PR00401">
    <property type="entry name" value="SH2DOMAIN"/>
</dbReference>
<keyword evidence="4 8" id="KW-0067">ATP-binding</keyword>
<dbReference type="InterPro" id="IPR011009">
    <property type="entry name" value="Kinase-like_dom_sf"/>
</dbReference>
<evidence type="ECO:0000256" key="2">
    <source>
        <dbReference type="ARBA" id="ARBA00022741"/>
    </source>
</evidence>
<dbReference type="InterPro" id="IPR017441">
    <property type="entry name" value="Protein_kinase_ATP_BS"/>
</dbReference>
<keyword evidence="5 9" id="KW-0829">Tyrosine-protein kinase</keyword>
<dbReference type="Pfam" id="PF00017">
    <property type="entry name" value="SH2"/>
    <property type="match status" value="1"/>
</dbReference>
<dbReference type="SUPFAM" id="SSF55550">
    <property type="entry name" value="SH2 domain"/>
    <property type="match status" value="1"/>
</dbReference>
<reference evidence="12" key="1">
    <citation type="submission" date="2021-10" db="EMBL/GenBank/DDBJ databases">
        <title>Tropical sea cucumber genome reveals ecological adaptation and Cuvierian tubules defense mechanism.</title>
        <authorList>
            <person name="Chen T."/>
        </authorList>
    </citation>
    <scope>NUCLEOTIDE SEQUENCE</scope>
    <source>
        <strain evidence="12">Nanhai2018</strain>
        <tissue evidence="12">Muscle</tissue>
    </source>
</reference>
<evidence type="ECO:0000256" key="1">
    <source>
        <dbReference type="ARBA" id="ARBA00022679"/>
    </source>
</evidence>
<organism evidence="12 13">
    <name type="scientific">Holothuria leucospilota</name>
    <name type="common">Black long sea cucumber</name>
    <name type="synonym">Mertensiothuria leucospilota</name>
    <dbReference type="NCBI Taxonomy" id="206669"/>
    <lineage>
        <taxon>Eukaryota</taxon>
        <taxon>Metazoa</taxon>
        <taxon>Echinodermata</taxon>
        <taxon>Eleutherozoa</taxon>
        <taxon>Echinozoa</taxon>
        <taxon>Holothuroidea</taxon>
        <taxon>Aspidochirotacea</taxon>
        <taxon>Aspidochirotida</taxon>
        <taxon>Holothuriidae</taxon>
        <taxon>Holothuria</taxon>
    </lineage>
</organism>
<dbReference type="AlphaFoldDB" id="A0A9Q1H221"/>
<comment type="catalytic activity">
    <reaction evidence="6 9">
        <text>L-tyrosyl-[protein] + ATP = O-phospho-L-tyrosyl-[protein] + ADP + H(+)</text>
        <dbReference type="Rhea" id="RHEA:10596"/>
        <dbReference type="Rhea" id="RHEA-COMP:10136"/>
        <dbReference type="Rhea" id="RHEA-COMP:20101"/>
        <dbReference type="ChEBI" id="CHEBI:15378"/>
        <dbReference type="ChEBI" id="CHEBI:30616"/>
        <dbReference type="ChEBI" id="CHEBI:46858"/>
        <dbReference type="ChEBI" id="CHEBI:61978"/>
        <dbReference type="ChEBI" id="CHEBI:456216"/>
        <dbReference type="EC" id="2.7.10.2"/>
    </reaction>
</comment>
<evidence type="ECO:0000313" key="13">
    <source>
        <dbReference type="Proteomes" id="UP001152320"/>
    </source>
</evidence>
<evidence type="ECO:0000259" key="10">
    <source>
        <dbReference type="PROSITE" id="PS50001"/>
    </source>
</evidence>
<dbReference type="SMART" id="SM00219">
    <property type="entry name" value="TyrKc"/>
    <property type="match status" value="1"/>
</dbReference>
<proteinExistence type="inferred from homology"/>
<dbReference type="InterPro" id="IPR020635">
    <property type="entry name" value="Tyr_kinase_cat_dom"/>
</dbReference>
<comment type="similarity">
    <text evidence="9">Belongs to the protein kinase superfamily. Tyr protein kinase family.</text>
</comment>
<dbReference type="OrthoDB" id="346907at2759"/>
<dbReference type="PANTHER" id="PTHR24418">
    <property type="entry name" value="TYROSINE-PROTEIN KINASE"/>
    <property type="match status" value="1"/>
</dbReference>
<dbReference type="PRINTS" id="PR00109">
    <property type="entry name" value="TYRKINASE"/>
</dbReference>
<dbReference type="InterPro" id="IPR000980">
    <property type="entry name" value="SH2"/>
</dbReference>
<dbReference type="PROSITE" id="PS50011">
    <property type="entry name" value="PROTEIN_KINASE_DOM"/>
    <property type="match status" value="1"/>
</dbReference>
<evidence type="ECO:0000256" key="7">
    <source>
        <dbReference type="PROSITE-ProRule" id="PRU00191"/>
    </source>
</evidence>
<dbReference type="SUPFAM" id="SSF56112">
    <property type="entry name" value="Protein kinase-like (PK-like)"/>
    <property type="match status" value="1"/>
</dbReference>
<name>A0A9Q1H221_HOLLE</name>
<keyword evidence="13" id="KW-1185">Reference proteome</keyword>
<keyword evidence="1 9" id="KW-0808">Transferase</keyword>
<evidence type="ECO:0000256" key="4">
    <source>
        <dbReference type="ARBA" id="ARBA00022840"/>
    </source>
</evidence>
<dbReference type="GO" id="GO:0005524">
    <property type="term" value="F:ATP binding"/>
    <property type="evidence" value="ECO:0007669"/>
    <property type="project" value="UniProtKB-UniRule"/>
</dbReference>
<keyword evidence="7" id="KW-0727">SH2 domain</keyword>
<accession>A0A9Q1H221</accession>
<evidence type="ECO:0000313" key="12">
    <source>
        <dbReference type="EMBL" id="KAJ8029236.1"/>
    </source>
</evidence>
<dbReference type="InterPro" id="IPR000719">
    <property type="entry name" value="Prot_kinase_dom"/>
</dbReference>
<dbReference type="Pfam" id="PF07714">
    <property type="entry name" value="PK_Tyr_Ser-Thr"/>
    <property type="match status" value="1"/>
</dbReference>
<sequence length="393" mass="45474">MNQRGFAPQNGPQMMPQYPQNHRWFHGNIQREEAEGLLVNHDEGTFLIRASTHYPGDFTLSIRHPEPQKVEHYRIISSQRGFTIDDESYFNDLDAIVRHYRADEDGLCTRLGMPVHRATPDQKVTTQRAMLPPNIPPDRLINEQELILGPEVGRGFFGAVFEGEYRGQKVAIKTLQDSSATKAFWEEAHIMLKLRNKHLVDMIGISHRYIVLEFMAKGNLRDYLRTRGRALITNDMQMKFALDVVHGMVYLESKQLVHRDLASRNILISANDDAKVSDFGMAQDDRTPLDGGKIPVKWTAPEAIRHRRFSNKSDVWSFGVLLWEMYSFGKVPYPRIPADEVIAFLEEGSRMPKPDDCPENMYKVMNKCWLWEIDSRPSFKEIEKEILSYSKKH</sequence>
<gene>
    <name evidence="12" type="ORF">HOLleu_28579</name>
</gene>
<dbReference type="Proteomes" id="UP001152320">
    <property type="component" value="Chromosome 14"/>
</dbReference>
<protein>
    <recommendedName>
        <fullName evidence="9">Tyrosine-protein kinase</fullName>
        <ecNumber evidence="9">2.7.10.2</ecNumber>
    </recommendedName>
</protein>
<evidence type="ECO:0000256" key="9">
    <source>
        <dbReference type="RuleBase" id="RU362096"/>
    </source>
</evidence>
<evidence type="ECO:0000256" key="3">
    <source>
        <dbReference type="ARBA" id="ARBA00022777"/>
    </source>
</evidence>
<evidence type="ECO:0000259" key="11">
    <source>
        <dbReference type="PROSITE" id="PS50011"/>
    </source>
</evidence>
<dbReference type="PROSITE" id="PS50001">
    <property type="entry name" value="SH2"/>
    <property type="match status" value="1"/>
</dbReference>
<dbReference type="Gene3D" id="1.10.510.10">
    <property type="entry name" value="Transferase(Phosphotransferase) domain 1"/>
    <property type="match status" value="1"/>
</dbReference>
<feature type="binding site" evidence="8">
    <location>
        <position position="173"/>
    </location>
    <ligand>
        <name>ATP</name>
        <dbReference type="ChEBI" id="CHEBI:30616"/>
    </ligand>
</feature>
<dbReference type="EC" id="2.7.10.2" evidence="9"/>
<evidence type="ECO:0000256" key="8">
    <source>
        <dbReference type="PROSITE-ProRule" id="PRU10141"/>
    </source>
</evidence>
<evidence type="ECO:0000256" key="5">
    <source>
        <dbReference type="ARBA" id="ARBA00023137"/>
    </source>
</evidence>
<dbReference type="InterPro" id="IPR036860">
    <property type="entry name" value="SH2_dom_sf"/>
</dbReference>
<dbReference type="PROSITE" id="PS00107">
    <property type="entry name" value="PROTEIN_KINASE_ATP"/>
    <property type="match status" value="1"/>
</dbReference>
<dbReference type="InterPro" id="IPR008266">
    <property type="entry name" value="Tyr_kinase_AS"/>
</dbReference>
<dbReference type="EMBL" id="JAIZAY010000014">
    <property type="protein sequence ID" value="KAJ8029236.1"/>
    <property type="molecule type" value="Genomic_DNA"/>
</dbReference>
<dbReference type="GO" id="GO:0004715">
    <property type="term" value="F:non-membrane spanning protein tyrosine kinase activity"/>
    <property type="evidence" value="ECO:0007669"/>
    <property type="project" value="UniProtKB-EC"/>
</dbReference>
<comment type="caution">
    <text evidence="12">The sequence shown here is derived from an EMBL/GenBank/DDBJ whole genome shotgun (WGS) entry which is preliminary data.</text>
</comment>
<dbReference type="InterPro" id="IPR050198">
    <property type="entry name" value="Non-receptor_tyrosine_kinases"/>
</dbReference>
<keyword evidence="3 9" id="KW-0418">Kinase</keyword>
<keyword evidence="2 8" id="KW-0547">Nucleotide-binding</keyword>
<feature type="domain" description="SH2" evidence="10">
    <location>
        <begin position="24"/>
        <end position="115"/>
    </location>
</feature>
<dbReference type="FunFam" id="1.10.510.10:FF:000554">
    <property type="entry name" value="Predicted protein"/>
    <property type="match status" value="1"/>
</dbReference>